<gene>
    <name evidence="3" type="ORF">H5993_06680</name>
</gene>
<dbReference type="Pfam" id="PF01381">
    <property type="entry name" value="HTH_3"/>
    <property type="match status" value="1"/>
</dbReference>
<organism evidence="3 4">
    <name type="scientific">Limosilactobacillus alvi</name>
    <dbReference type="NCBI Taxonomy" id="990412"/>
    <lineage>
        <taxon>Bacteria</taxon>
        <taxon>Bacillati</taxon>
        <taxon>Bacillota</taxon>
        <taxon>Bacilli</taxon>
        <taxon>Lactobacillales</taxon>
        <taxon>Lactobacillaceae</taxon>
        <taxon>Limosilactobacillus</taxon>
    </lineage>
</organism>
<evidence type="ECO:0000259" key="2">
    <source>
        <dbReference type="PROSITE" id="PS50943"/>
    </source>
</evidence>
<feature type="domain" description="HTH cro/C1-type" evidence="2">
    <location>
        <begin position="8"/>
        <end position="63"/>
    </location>
</feature>
<proteinExistence type="predicted"/>
<dbReference type="CDD" id="cd00093">
    <property type="entry name" value="HTH_XRE"/>
    <property type="match status" value="1"/>
</dbReference>
<reference evidence="3 4" key="1">
    <citation type="journal article" date="2021" name="Sci. Rep.">
        <title>The distribution of antibiotic resistance genes in chicken gut microbiota commensals.</title>
        <authorList>
            <person name="Juricova H."/>
            <person name="Matiasovicova J."/>
            <person name="Kubasova T."/>
            <person name="Cejkova D."/>
            <person name="Rychlik I."/>
        </authorList>
    </citation>
    <scope>NUCLEOTIDE SEQUENCE [LARGE SCALE GENOMIC DNA]</scope>
    <source>
        <strain evidence="3 4">An810</strain>
    </source>
</reference>
<keyword evidence="4" id="KW-1185">Reference proteome</keyword>
<comment type="caution">
    <text evidence="3">The sequence shown here is derived from an EMBL/GenBank/DDBJ whole genome shotgun (WGS) entry which is preliminary data.</text>
</comment>
<name>A0ABS2EPW4_9LACO</name>
<dbReference type="SMART" id="SM00530">
    <property type="entry name" value="HTH_XRE"/>
    <property type="match status" value="1"/>
</dbReference>
<dbReference type="SUPFAM" id="SSF47413">
    <property type="entry name" value="lambda repressor-like DNA-binding domains"/>
    <property type="match status" value="1"/>
</dbReference>
<dbReference type="InterPro" id="IPR010982">
    <property type="entry name" value="Lambda_DNA-bd_dom_sf"/>
</dbReference>
<evidence type="ECO:0000313" key="3">
    <source>
        <dbReference type="EMBL" id="MBM6754438.1"/>
    </source>
</evidence>
<sequence>MSAFGERIQQLREERGWSKTYVAQKLGLKRMQVYANYEYGTREPDLDTIKKLALLFDVTTDYLLGKKQSESSPVNDLTVDEAIGTIMSYDGKPVTEHDHEVMRRLMRAYLEGRDN</sequence>
<dbReference type="PANTHER" id="PTHR46558">
    <property type="entry name" value="TRACRIPTIONAL REGULATORY PROTEIN-RELATED-RELATED"/>
    <property type="match status" value="1"/>
</dbReference>
<dbReference type="Gene3D" id="1.10.260.40">
    <property type="entry name" value="lambda repressor-like DNA-binding domains"/>
    <property type="match status" value="1"/>
</dbReference>
<protein>
    <submittedName>
        <fullName evidence="3">Helix-turn-helix transcriptional regulator</fullName>
    </submittedName>
</protein>
<evidence type="ECO:0000313" key="4">
    <source>
        <dbReference type="Proteomes" id="UP000776629"/>
    </source>
</evidence>
<dbReference type="PANTHER" id="PTHR46558:SF14">
    <property type="entry name" value="HTH-TYPE TRANSCRIPTIONAL REGULATOR ANSR"/>
    <property type="match status" value="1"/>
</dbReference>
<accession>A0ABS2EPW4</accession>
<keyword evidence="1" id="KW-0238">DNA-binding</keyword>
<dbReference type="PROSITE" id="PS50943">
    <property type="entry name" value="HTH_CROC1"/>
    <property type="match status" value="1"/>
</dbReference>
<evidence type="ECO:0000256" key="1">
    <source>
        <dbReference type="ARBA" id="ARBA00023125"/>
    </source>
</evidence>
<dbReference type="Proteomes" id="UP000776629">
    <property type="component" value="Unassembled WGS sequence"/>
</dbReference>
<dbReference type="EMBL" id="JACJJQ010000029">
    <property type="protein sequence ID" value="MBM6754438.1"/>
    <property type="molecule type" value="Genomic_DNA"/>
</dbReference>
<dbReference type="InterPro" id="IPR001387">
    <property type="entry name" value="Cro/C1-type_HTH"/>
</dbReference>
<dbReference type="RefSeq" id="WP_204776736.1">
    <property type="nucleotide sequence ID" value="NZ_JACJJQ010000029.1"/>
</dbReference>